<organism evidence="2 3">
    <name type="scientific">Panagrellus redivivus</name>
    <name type="common">Microworm</name>
    <dbReference type="NCBI Taxonomy" id="6233"/>
    <lineage>
        <taxon>Eukaryota</taxon>
        <taxon>Metazoa</taxon>
        <taxon>Ecdysozoa</taxon>
        <taxon>Nematoda</taxon>
        <taxon>Chromadorea</taxon>
        <taxon>Rhabditida</taxon>
        <taxon>Tylenchina</taxon>
        <taxon>Panagrolaimomorpha</taxon>
        <taxon>Panagrolaimoidea</taxon>
        <taxon>Panagrolaimidae</taxon>
        <taxon>Panagrellus</taxon>
    </lineage>
</organism>
<evidence type="ECO:0000313" key="2">
    <source>
        <dbReference type="Proteomes" id="UP000492821"/>
    </source>
</evidence>
<proteinExistence type="predicted"/>
<dbReference type="AlphaFoldDB" id="A0A7E4VS60"/>
<reference evidence="3" key="2">
    <citation type="submission" date="2020-10" db="UniProtKB">
        <authorList>
            <consortium name="WormBaseParasite"/>
        </authorList>
    </citation>
    <scope>IDENTIFICATION</scope>
</reference>
<accession>A0A7E4VS60</accession>
<name>A0A7E4VS60_PANRE</name>
<reference evidence="2" key="1">
    <citation type="journal article" date="2013" name="Genetics">
        <title>The draft genome and transcriptome of Panagrellus redivivus are shaped by the harsh demands of a free-living lifestyle.</title>
        <authorList>
            <person name="Srinivasan J."/>
            <person name="Dillman A.R."/>
            <person name="Macchietto M.G."/>
            <person name="Heikkinen L."/>
            <person name="Lakso M."/>
            <person name="Fracchia K.M."/>
            <person name="Antoshechkin I."/>
            <person name="Mortazavi A."/>
            <person name="Wong G."/>
            <person name="Sternberg P.W."/>
        </authorList>
    </citation>
    <scope>NUCLEOTIDE SEQUENCE [LARGE SCALE GENOMIC DNA]</scope>
    <source>
        <strain evidence="2">MT8872</strain>
    </source>
</reference>
<evidence type="ECO:0000256" key="1">
    <source>
        <dbReference type="SAM" id="Phobius"/>
    </source>
</evidence>
<dbReference type="WBParaSite" id="Pan_g23940.t1">
    <property type="protein sequence ID" value="Pan_g23940.t1"/>
    <property type="gene ID" value="Pan_g23940"/>
</dbReference>
<keyword evidence="1" id="KW-0812">Transmembrane</keyword>
<keyword evidence="1" id="KW-0472">Membrane</keyword>
<keyword evidence="2" id="KW-1185">Reference proteome</keyword>
<feature type="transmembrane region" description="Helical" evidence="1">
    <location>
        <begin position="38"/>
        <end position="62"/>
    </location>
</feature>
<keyword evidence="1" id="KW-1133">Transmembrane helix</keyword>
<protein>
    <submittedName>
        <fullName evidence="3">G protein-coupled receptor</fullName>
    </submittedName>
</protein>
<dbReference type="Proteomes" id="UP000492821">
    <property type="component" value="Unassembled WGS sequence"/>
</dbReference>
<sequence>MIAKTSLTYLVRHVTVPLSLCFESTLLMDSSAENSRIVSVYALGGLGFIFTVFQCQLIYVICVYRDFRSNLTYVIIAIGSVTELAQNVPHLYSALCLFFDSPFMFEASKTNAQQWNACLSDYTT</sequence>
<evidence type="ECO:0000313" key="3">
    <source>
        <dbReference type="WBParaSite" id="Pan_g23940.t1"/>
    </source>
</evidence>